<feature type="chain" id="PRO_5035794715" evidence="1">
    <location>
        <begin position="16"/>
        <end position="62"/>
    </location>
</feature>
<gene>
    <name evidence="2" type="ORF">KC19_4G171600</name>
</gene>
<accession>A0A8T0IBP4</accession>
<protein>
    <submittedName>
        <fullName evidence="2">Uncharacterized protein</fullName>
    </submittedName>
</protein>
<keyword evidence="1" id="KW-0732">Signal</keyword>
<evidence type="ECO:0000313" key="2">
    <source>
        <dbReference type="EMBL" id="KAG0580415.1"/>
    </source>
</evidence>
<dbReference type="AlphaFoldDB" id="A0A8T0IBP4"/>
<organism evidence="2 3">
    <name type="scientific">Ceratodon purpureus</name>
    <name type="common">Fire moss</name>
    <name type="synonym">Dicranum purpureum</name>
    <dbReference type="NCBI Taxonomy" id="3225"/>
    <lineage>
        <taxon>Eukaryota</taxon>
        <taxon>Viridiplantae</taxon>
        <taxon>Streptophyta</taxon>
        <taxon>Embryophyta</taxon>
        <taxon>Bryophyta</taxon>
        <taxon>Bryophytina</taxon>
        <taxon>Bryopsida</taxon>
        <taxon>Dicranidae</taxon>
        <taxon>Pseudoditrichales</taxon>
        <taxon>Ditrichaceae</taxon>
        <taxon>Ceratodon</taxon>
    </lineage>
</organism>
<dbReference type="Proteomes" id="UP000822688">
    <property type="component" value="Chromosome 4"/>
</dbReference>
<evidence type="ECO:0000256" key="1">
    <source>
        <dbReference type="SAM" id="SignalP"/>
    </source>
</evidence>
<proteinExistence type="predicted"/>
<evidence type="ECO:0000313" key="3">
    <source>
        <dbReference type="Proteomes" id="UP000822688"/>
    </source>
</evidence>
<sequence>MGCIILVLNMYLAQCAPDGAQHKNFRRGLVQGMRLTWARSHTQSLAPIENSSLSSFNSRNQR</sequence>
<name>A0A8T0IBP4_CERPU</name>
<dbReference type="EMBL" id="CM026424">
    <property type="protein sequence ID" value="KAG0580415.1"/>
    <property type="molecule type" value="Genomic_DNA"/>
</dbReference>
<comment type="caution">
    <text evidence="2">The sequence shown here is derived from an EMBL/GenBank/DDBJ whole genome shotgun (WGS) entry which is preliminary data.</text>
</comment>
<keyword evidence="3" id="KW-1185">Reference proteome</keyword>
<reference evidence="2" key="1">
    <citation type="submission" date="2020-06" db="EMBL/GenBank/DDBJ databases">
        <title>WGS assembly of Ceratodon purpureus strain R40.</title>
        <authorList>
            <person name="Carey S.B."/>
            <person name="Jenkins J."/>
            <person name="Shu S."/>
            <person name="Lovell J.T."/>
            <person name="Sreedasyam A."/>
            <person name="Maumus F."/>
            <person name="Tiley G.P."/>
            <person name="Fernandez-Pozo N."/>
            <person name="Barry K."/>
            <person name="Chen C."/>
            <person name="Wang M."/>
            <person name="Lipzen A."/>
            <person name="Daum C."/>
            <person name="Saski C.A."/>
            <person name="Payton A.C."/>
            <person name="Mcbreen J.C."/>
            <person name="Conrad R.E."/>
            <person name="Kollar L.M."/>
            <person name="Olsson S."/>
            <person name="Huttunen S."/>
            <person name="Landis J.B."/>
            <person name="Wickett N.J."/>
            <person name="Johnson M.G."/>
            <person name="Rensing S.A."/>
            <person name="Grimwood J."/>
            <person name="Schmutz J."/>
            <person name="Mcdaniel S.F."/>
        </authorList>
    </citation>
    <scope>NUCLEOTIDE SEQUENCE</scope>
    <source>
        <strain evidence="2">R40</strain>
    </source>
</reference>
<feature type="signal peptide" evidence="1">
    <location>
        <begin position="1"/>
        <end position="15"/>
    </location>
</feature>